<proteinExistence type="predicted"/>
<dbReference type="InterPro" id="IPR036942">
    <property type="entry name" value="Beta-barrel_TonB_sf"/>
</dbReference>
<evidence type="ECO:0000256" key="3">
    <source>
        <dbReference type="ARBA" id="ARBA00022452"/>
    </source>
</evidence>
<evidence type="ECO:0000256" key="1">
    <source>
        <dbReference type="ARBA" id="ARBA00004571"/>
    </source>
</evidence>
<keyword evidence="5" id="KW-0472">Membrane</keyword>
<sequence length="621" mass="67254">MAPIALAQDNNAAQAAEDAFGERQGIEQIGLYDEGQVRGFDVGDSGAYRIDGAYFARESFLTNSIIQGVGVQVGVGAARLDFTSPSGVVNYRLREVGTENSLTVSAGMRDYDTPFTDLNGALVSKDGRFGVVGGALLRPDTQWNGGGAGEAYDYGALAQWRPDDVMRARAFVSYSTRDYNGDAAFMTTEDGLPPKAAPLMQHAPSWSTAVYDQTNLGVLVDARVKGWTIDASAFRSTYDPERTDFTVLAVDRQGQGTATTWSTPSRSRRSDSAEVRASRVLRTGELTHRIGIAARGRISETELAAAQRIPLGAFDYRRAPEAPEPVLVDDGRRGLDRVDQVTGSLNYALIWGPLTLRAGLHRTRYEKSFRQLDGTSSEGVQSRWFHNASATWALSDRATLFGSWVTGLEETGTAPKNAVNRDEVLPPVQAEQFELGLRYALTPDLTLITAAFDTSKPTTGLRADGVFTLVGQVRHRGVEASLAGEIRPGANVVIGGMWMDPQISGELVDAGVIGSKAVGLSDKALNANIEQALPFAPGWSVDANLGWWSARKVTAAADFEAPANVQLLLGARYRFKLQENPAVFRVAVVNVLDDRGWWGDPAQYIWKQGPRTWRASLTVTL</sequence>
<organism evidence="7">
    <name type="scientific">Caulobacter sp. 73W</name>
    <dbReference type="NCBI Taxonomy" id="3161137"/>
    <lineage>
        <taxon>Bacteria</taxon>
        <taxon>Pseudomonadati</taxon>
        <taxon>Pseudomonadota</taxon>
        <taxon>Alphaproteobacteria</taxon>
        <taxon>Caulobacterales</taxon>
        <taxon>Caulobacteraceae</taxon>
        <taxon>Caulobacter</taxon>
    </lineage>
</organism>
<comment type="subcellular location">
    <subcellularLocation>
        <location evidence="1">Cell outer membrane</location>
        <topology evidence="1">Multi-pass membrane protein</topology>
    </subcellularLocation>
</comment>
<evidence type="ECO:0000256" key="4">
    <source>
        <dbReference type="ARBA" id="ARBA00022692"/>
    </source>
</evidence>
<evidence type="ECO:0008006" key="8">
    <source>
        <dbReference type="Google" id="ProtNLM"/>
    </source>
</evidence>
<dbReference type="PANTHER" id="PTHR32552:SF82">
    <property type="entry name" value="FCUA PROTEIN"/>
    <property type="match status" value="1"/>
</dbReference>
<keyword evidence="2" id="KW-0813">Transport</keyword>
<keyword evidence="6" id="KW-0998">Cell outer membrane</keyword>
<dbReference type="Gene3D" id="2.40.170.20">
    <property type="entry name" value="TonB-dependent receptor, beta-barrel domain"/>
    <property type="match status" value="1"/>
</dbReference>
<dbReference type="RefSeq" id="WP_369059139.1">
    <property type="nucleotide sequence ID" value="NZ_CP158375.1"/>
</dbReference>
<dbReference type="SUPFAM" id="SSF56935">
    <property type="entry name" value="Porins"/>
    <property type="match status" value="1"/>
</dbReference>
<dbReference type="PANTHER" id="PTHR32552">
    <property type="entry name" value="FERRICHROME IRON RECEPTOR-RELATED"/>
    <property type="match status" value="1"/>
</dbReference>
<keyword evidence="4" id="KW-0812">Transmembrane</keyword>
<accession>A0AB39KRP7</accession>
<dbReference type="InterPro" id="IPR039426">
    <property type="entry name" value="TonB-dep_rcpt-like"/>
</dbReference>
<dbReference type="GO" id="GO:0009279">
    <property type="term" value="C:cell outer membrane"/>
    <property type="evidence" value="ECO:0007669"/>
    <property type="project" value="UniProtKB-SubCell"/>
</dbReference>
<evidence type="ECO:0000256" key="6">
    <source>
        <dbReference type="ARBA" id="ARBA00023237"/>
    </source>
</evidence>
<dbReference type="AlphaFoldDB" id="A0AB39KRP7"/>
<gene>
    <name evidence="7" type="ORF">ABOZ73_16120</name>
</gene>
<dbReference type="EMBL" id="CP158375">
    <property type="protein sequence ID" value="XDO96285.1"/>
    <property type="molecule type" value="Genomic_DNA"/>
</dbReference>
<evidence type="ECO:0000256" key="2">
    <source>
        <dbReference type="ARBA" id="ARBA00022448"/>
    </source>
</evidence>
<protein>
    <recommendedName>
        <fullName evidence="8">TonB-dependent receptor</fullName>
    </recommendedName>
</protein>
<keyword evidence="3" id="KW-1134">Transmembrane beta strand</keyword>
<name>A0AB39KRP7_9CAUL</name>
<reference evidence="7" key="1">
    <citation type="submission" date="2024-06" db="EMBL/GenBank/DDBJ databases">
        <title>Caulobacter inopinatus, sp. nov.</title>
        <authorList>
            <person name="Donachie S.P."/>
        </authorList>
    </citation>
    <scope>NUCLEOTIDE SEQUENCE</scope>
    <source>
        <strain evidence="7">73W</strain>
    </source>
</reference>
<evidence type="ECO:0000256" key="5">
    <source>
        <dbReference type="ARBA" id="ARBA00023136"/>
    </source>
</evidence>
<evidence type="ECO:0000313" key="7">
    <source>
        <dbReference type="EMBL" id="XDO96285.1"/>
    </source>
</evidence>
<dbReference type="GO" id="GO:0015344">
    <property type="term" value="F:siderophore uptake transmembrane transporter activity"/>
    <property type="evidence" value="ECO:0007669"/>
    <property type="project" value="TreeGrafter"/>
</dbReference>